<gene>
    <name evidence="2" type="ORF">Q9L58_006259</name>
</gene>
<dbReference type="Proteomes" id="UP001447188">
    <property type="component" value="Unassembled WGS sequence"/>
</dbReference>
<dbReference type="InterPro" id="IPR000210">
    <property type="entry name" value="BTB/POZ_dom"/>
</dbReference>
<dbReference type="SUPFAM" id="SSF54695">
    <property type="entry name" value="POZ domain"/>
    <property type="match status" value="1"/>
</dbReference>
<comment type="caution">
    <text evidence="2">The sequence shown here is derived from an EMBL/GenBank/DDBJ whole genome shotgun (WGS) entry which is preliminary data.</text>
</comment>
<dbReference type="InterPro" id="IPR011333">
    <property type="entry name" value="SKP1/BTB/POZ_sf"/>
</dbReference>
<accession>A0ABR3GH03</accession>
<dbReference type="PANTHER" id="PTHR47843">
    <property type="entry name" value="BTB DOMAIN-CONTAINING PROTEIN-RELATED"/>
    <property type="match status" value="1"/>
</dbReference>
<evidence type="ECO:0000259" key="1">
    <source>
        <dbReference type="PROSITE" id="PS50097"/>
    </source>
</evidence>
<dbReference type="PROSITE" id="PS50097">
    <property type="entry name" value="BTB"/>
    <property type="match status" value="1"/>
</dbReference>
<dbReference type="EMBL" id="JBBBZM010000084">
    <property type="protein sequence ID" value="KAL0634826.1"/>
    <property type="molecule type" value="Genomic_DNA"/>
</dbReference>
<name>A0ABR3GH03_9PEZI</name>
<protein>
    <recommendedName>
        <fullName evidence="1">BTB domain-containing protein</fullName>
    </recommendedName>
</protein>
<feature type="domain" description="BTB" evidence="1">
    <location>
        <begin position="121"/>
        <end position="189"/>
    </location>
</feature>
<dbReference type="CDD" id="cd18186">
    <property type="entry name" value="BTB_POZ_ZBTB_KLHL-like"/>
    <property type="match status" value="1"/>
</dbReference>
<organism evidence="2 3">
    <name type="scientific">Discina gigas</name>
    <dbReference type="NCBI Taxonomy" id="1032678"/>
    <lineage>
        <taxon>Eukaryota</taxon>
        <taxon>Fungi</taxon>
        <taxon>Dikarya</taxon>
        <taxon>Ascomycota</taxon>
        <taxon>Pezizomycotina</taxon>
        <taxon>Pezizomycetes</taxon>
        <taxon>Pezizales</taxon>
        <taxon>Discinaceae</taxon>
        <taxon>Discina</taxon>
    </lineage>
</organism>
<proteinExistence type="predicted"/>
<keyword evidence="3" id="KW-1185">Reference proteome</keyword>
<dbReference type="Gene3D" id="3.30.710.10">
    <property type="entry name" value="Potassium Channel Kv1.1, Chain A"/>
    <property type="match status" value="1"/>
</dbReference>
<dbReference type="PANTHER" id="PTHR47843:SF7">
    <property type="entry name" value="BTB DOMAIN-CONTAINING PROTEIN"/>
    <property type="match status" value="1"/>
</dbReference>
<evidence type="ECO:0000313" key="3">
    <source>
        <dbReference type="Proteomes" id="UP001447188"/>
    </source>
</evidence>
<evidence type="ECO:0000313" key="2">
    <source>
        <dbReference type="EMBL" id="KAL0634826.1"/>
    </source>
</evidence>
<reference evidence="2 3" key="1">
    <citation type="submission" date="2024-02" db="EMBL/GenBank/DDBJ databases">
        <title>Discinaceae phylogenomics.</title>
        <authorList>
            <person name="Dirks A.C."/>
            <person name="James T.Y."/>
        </authorList>
    </citation>
    <scope>NUCLEOTIDE SEQUENCE [LARGE SCALE GENOMIC DNA]</scope>
    <source>
        <strain evidence="2 3">ACD0624</strain>
    </source>
</reference>
<sequence length="318" mass="35297">MIQGSISDDIVSGVSFATNIGNKWGPFGRVNASTAFVWGGFEPEMGLLYFSGQEGDYIFSLRATFAAYEQPATRPAEVRYEKYAVEGPDPAAATLSEFTTYSSPSPPHAPSHTLYRNLMSPTVSLVIGPNCTLFRTSQCILCRLPFFRAALQGGFLEASDQRITMPEDEPQFVAALIEFLYTGSYTYPYRASREIGGETAVKLLTPVTGLEEGVYHVGVYTTAQKYGSTELGDAALKAFMFVLRELKGIDVLNLWEAAYEKDLTLKVVEERAEVVTFRIGLPLLMRELYTLHPTEMREMSEAYPALLDDLCRMLVFNA</sequence>